<protein>
    <submittedName>
        <fullName evidence="2">Uncharacterized protein</fullName>
    </submittedName>
</protein>
<reference evidence="3" key="1">
    <citation type="journal article" date="2019" name="Int. J. Syst. Evol. Microbiol.">
        <title>The Global Catalogue of Microorganisms (GCM) 10K type strain sequencing project: providing services to taxonomists for standard genome sequencing and annotation.</title>
        <authorList>
            <consortium name="The Broad Institute Genomics Platform"/>
            <consortium name="The Broad Institute Genome Sequencing Center for Infectious Disease"/>
            <person name="Wu L."/>
            <person name="Ma J."/>
        </authorList>
    </citation>
    <scope>NUCLEOTIDE SEQUENCE [LARGE SCALE GENOMIC DNA]</scope>
    <source>
        <strain evidence="3">LMG 29894</strain>
    </source>
</reference>
<keyword evidence="1" id="KW-1133">Transmembrane helix</keyword>
<keyword evidence="1" id="KW-0472">Membrane</keyword>
<evidence type="ECO:0000313" key="3">
    <source>
        <dbReference type="Proteomes" id="UP001595791"/>
    </source>
</evidence>
<dbReference type="Proteomes" id="UP001595791">
    <property type="component" value="Unassembled WGS sequence"/>
</dbReference>
<keyword evidence="3" id="KW-1185">Reference proteome</keyword>
<comment type="caution">
    <text evidence="2">The sequence shown here is derived from an EMBL/GenBank/DDBJ whole genome shotgun (WGS) entry which is preliminary data.</text>
</comment>
<proteinExistence type="predicted"/>
<keyword evidence="1" id="KW-0812">Transmembrane</keyword>
<dbReference type="RefSeq" id="WP_378159894.1">
    <property type="nucleotide sequence ID" value="NZ_JBHSBU010000001.1"/>
</dbReference>
<evidence type="ECO:0000313" key="2">
    <source>
        <dbReference type="EMBL" id="MFC4157835.1"/>
    </source>
</evidence>
<organism evidence="2 3">
    <name type="scientific">Chitinimonas lacunae</name>
    <dbReference type="NCBI Taxonomy" id="1963018"/>
    <lineage>
        <taxon>Bacteria</taxon>
        <taxon>Pseudomonadati</taxon>
        <taxon>Pseudomonadota</taxon>
        <taxon>Betaproteobacteria</taxon>
        <taxon>Neisseriales</taxon>
        <taxon>Chitinibacteraceae</taxon>
        <taxon>Chitinimonas</taxon>
    </lineage>
</organism>
<feature type="transmembrane region" description="Helical" evidence="1">
    <location>
        <begin position="55"/>
        <end position="74"/>
    </location>
</feature>
<name>A0ABV8MKK0_9NEIS</name>
<sequence>MDLATWNSSDLWQKYYKELVDRHIFFAEDAFGFQFSIRHERISTRKSKKSKERRLGLPILHFSLFFLPASASLLTAKETGIRQMRWQSRQEEDVLPSGVVEAIFVKSPSRKNKQLGRRQNVWQIYAWHHPEKQSKILN</sequence>
<gene>
    <name evidence="2" type="ORF">ACFOW7_00560</name>
</gene>
<dbReference type="EMBL" id="JBHSBU010000001">
    <property type="protein sequence ID" value="MFC4157835.1"/>
    <property type="molecule type" value="Genomic_DNA"/>
</dbReference>
<evidence type="ECO:0000256" key="1">
    <source>
        <dbReference type="SAM" id="Phobius"/>
    </source>
</evidence>
<accession>A0ABV8MKK0</accession>